<feature type="transmembrane region" description="Helical" evidence="1">
    <location>
        <begin position="80"/>
        <end position="98"/>
    </location>
</feature>
<keyword evidence="1" id="KW-0472">Membrane</keyword>
<proteinExistence type="predicted"/>
<feature type="transmembrane region" description="Helical" evidence="1">
    <location>
        <begin position="51"/>
        <end position="68"/>
    </location>
</feature>
<sequence>MSSARPRLAGLDIFRGLAVAGMILVNTPGSWSHLWWPLDHAAWHGWTPTDLVFPAFLFAVGVALALSFPRRIDAATWLKIGRRTLLLVAIGWGLQLLARPELATFRFPGVLQRIGICYALVASLAILTAARDADGQRSQRPSVLLAAALFALLLYSALLLLVAVPGYGPGQLSPEGNIAGYVDRLVFTTAHIWRGGTDAAGNVVYDPEGLLSTIPALANVLFGMLAAILWQRAPKRAAIGIGLAGLVLITLGLLLQPVLPINKKLWTSSFALFTSGTSAVLLALCMAATGNRRIARALAPFTMLGMNAILGYVLSVLIGIAGFRLFVGDEGLQAWGFARLNLLIPDPYAASFAFAVVALALVLVALLPLHRRGIHLRL</sequence>
<keyword evidence="1" id="KW-0812">Transmembrane</keyword>
<dbReference type="InterPro" id="IPR012429">
    <property type="entry name" value="HGSNAT_cat"/>
</dbReference>
<gene>
    <name evidence="3" type="ORF">MZO42_13830</name>
</gene>
<evidence type="ECO:0000256" key="1">
    <source>
        <dbReference type="SAM" id="Phobius"/>
    </source>
</evidence>
<feature type="transmembrane region" description="Helical" evidence="1">
    <location>
        <begin position="309"/>
        <end position="327"/>
    </location>
</feature>
<accession>A0ABU3N5G5</accession>
<feature type="domain" description="Heparan-alpha-glucosaminide N-acetyltransferase catalytic" evidence="2">
    <location>
        <begin position="7"/>
        <end position="124"/>
    </location>
</feature>
<feature type="transmembrane region" description="Helical" evidence="1">
    <location>
        <begin position="265"/>
        <end position="288"/>
    </location>
</feature>
<evidence type="ECO:0000313" key="3">
    <source>
        <dbReference type="EMBL" id="MDT8759778.1"/>
    </source>
</evidence>
<protein>
    <submittedName>
        <fullName evidence="3">Heparan-alpha-glucosaminide N-acetyltransferase domain-containing protein</fullName>
    </submittedName>
</protein>
<dbReference type="PANTHER" id="PTHR31061:SF24">
    <property type="entry name" value="LD22376P"/>
    <property type="match status" value="1"/>
</dbReference>
<dbReference type="Pfam" id="PF07786">
    <property type="entry name" value="HGSNAT_cat"/>
    <property type="match status" value="1"/>
</dbReference>
<feature type="transmembrane region" description="Helical" evidence="1">
    <location>
        <begin position="110"/>
        <end position="130"/>
    </location>
</feature>
<keyword evidence="1" id="KW-1133">Transmembrane helix</keyword>
<comment type="caution">
    <text evidence="3">The sequence shown here is derived from an EMBL/GenBank/DDBJ whole genome shotgun (WGS) entry which is preliminary data.</text>
</comment>
<dbReference type="EMBL" id="JALMLT010000003">
    <property type="protein sequence ID" value="MDT8759778.1"/>
    <property type="molecule type" value="Genomic_DNA"/>
</dbReference>
<feature type="transmembrane region" description="Helical" evidence="1">
    <location>
        <begin position="12"/>
        <end position="31"/>
    </location>
</feature>
<feature type="transmembrane region" description="Helical" evidence="1">
    <location>
        <begin position="142"/>
        <end position="164"/>
    </location>
</feature>
<feature type="transmembrane region" description="Helical" evidence="1">
    <location>
        <begin position="347"/>
        <end position="369"/>
    </location>
</feature>
<feature type="transmembrane region" description="Helical" evidence="1">
    <location>
        <begin position="237"/>
        <end position="259"/>
    </location>
</feature>
<name>A0ABU3N5G5_9SPHN</name>
<feature type="transmembrane region" description="Helical" evidence="1">
    <location>
        <begin position="210"/>
        <end position="230"/>
    </location>
</feature>
<evidence type="ECO:0000259" key="2">
    <source>
        <dbReference type="Pfam" id="PF07786"/>
    </source>
</evidence>
<dbReference type="PANTHER" id="PTHR31061">
    <property type="entry name" value="LD22376P"/>
    <property type="match status" value="1"/>
</dbReference>
<organism evidence="3">
    <name type="scientific">Sphingomonas psychrotolerans</name>
    <dbReference type="NCBI Taxonomy" id="1327635"/>
    <lineage>
        <taxon>Bacteria</taxon>
        <taxon>Pseudomonadati</taxon>
        <taxon>Pseudomonadota</taxon>
        <taxon>Alphaproteobacteria</taxon>
        <taxon>Sphingomonadales</taxon>
        <taxon>Sphingomonadaceae</taxon>
        <taxon>Sphingomonas</taxon>
    </lineage>
</organism>
<reference evidence="3" key="1">
    <citation type="submission" date="2022-04" db="EMBL/GenBank/DDBJ databases">
        <title>Tomato heritable bacteria conferring resistance against bacterial wilt.</title>
        <authorList>
            <person name="Yin J."/>
        </authorList>
    </citation>
    <scope>NUCLEOTIDE SEQUENCE</scope>
    <source>
        <strain evidence="3">Cra20</strain>
    </source>
</reference>